<dbReference type="PROSITE" id="PS50893">
    <property type="entry name" value="ABC_TRANSPORTER_2"/>
    <property type="match status" value="1"/>
</dbReference>
<gene>
    <name evidence="6" type="ORF">RU97_GL000441</name>
</gene>
<evidence type="ECO:0000256" key="4">
    <source>
        <dbReference type="ARBA" id="ARBA00022970"/>
    </source>
</evidence>
<evidence type="ECO:0000313" key="6">
    <source>
        <dbReference type="EMBL" id="OJG20208.1"/>
    </source>
</evidence>
<feature type="domain" description="ABC transporter" evidence="5">
    <location>
        <begin position="6"/>
        <end position="244"/>
    </location>
</feature>
<proteinExistence type="predicted"/>
<dbReference type="AlphaFoldDB" id="A0A1L8RKE4"/>
<dbReference type="GO" id="GO:0005524">
    <property type="term" value="F:ATP binding"/>
    <property type="evidence" value="ECO:0007669"/>
    <property type="project" value="UniProtKB-KW"/>
</dbReference>
<dbReference type="CDD" id="cd03255">
    <property type="entry name" value="ABC_MJ0796_LolCDE_FtsE"/>
    <property type="match status" value="1"/>
</dbReference>
<dbReference type="InterPro" id="IPR017871">
    <property type="entry name" value="ABC_transporter-like_CS"/>
</dbReference>
<dbReference type="SUPFAM" id="SSF52540">
    <property type="entry name" value="P-loop containing nucleoside triphosphate hydrolases"/>
    <property type="match status" value="1"/>
</dbReference>
<dbReference type="GO" id="GO:0022857">
    <property type="term" value="F:transmembrane transporter activity"/>
    <property type="evidence" value="ECO:0007669"/>
    <property type="project" value="UniProtKB-ARBA"/>
</dbReference>
<dbReference type="EMBL" id="JXKH01000001">
    <property type="protein sequence ID" value="OJG20208.1"/>
    <property type="molecule type" value="Genomic_DNA"/>
</dbReference>
<dbReference type="SMART" id="SM00382">
    <property type="entry name" value="AAA"/>
    <property type="match status" value="1"/>
</dbReference>
<dbReference type="STRING" id="214095.RU97_GL000441"/>
<dbReference type="InterPro" id="IPR017911">
    <property type="entry name" value="MacB-like_ATP-bd"/>
</dbReference>
<dbReference type="Gene3D" id="3.40.50.300">
    <property type="entry name" value="P-loop containing nucleotide triphosphate hydrolases"/>
    <property type="match status" value="1"/>
</dbReference>
<name>A0A1L8RKE4_9ENTE</name>
<dbReference type="Pfam" id="PF00005">
    <property type="entry name" value="ABC_tran"/>
    <property type="match status" value="1"/>
</dbReference>
<evidence type="ECO:0000256" key="2">
    <source>
        <dbReference type="ARBA" id="ARBA00022741"/>
    </source>
</evidence>
<accession>A0A1L8RKE4</accession>
<comment type="caution">
    <text evidence="6">The sequence shown here is derived from an EMBL/GenBank/DDBJ whole genome shotgun (WGS) entry which is preliminary data.</text>
</comment>
<evidence type="ECO:0000256" key="1">
    <source>
        <dbReference type="ARBA" id="ARBA00022448"/>
    </source>
</evidence>
<evidence type="ECO:0000259" key="5">
    <source>
        <dbReference type="PROSITE" id="PS50893"/>
    </source>
</evidence>
<dbReference type="InterPro" id="IPR015854">
    <property type="entry name" value="ABC_transpr_LolD-like"/>
</dbReference>
<dbReference type="Proteomes" id="UP000181884">
    <property type="component" value="Unassembled WGS sequence"/>
</dbReference>
<dbReference type="GO" id="GO:0005886">
    <property type="term" value="C:plasma membrane"/>
    <property type="evidence" value="ECO:0007669"/>
    <property type="project" value="TreeGrafter"/>
</dbReference>
<keyword evidence="2" id="KW-0547">Nucleotide-binding</keyword>
<dbReference type="GO" id="GO:0016887">
    <property type="term" value="F:ATP hydrolysis activity"/>
    <property type="evidence" value="ECO:0007669"/>
    <property type="project" value="InterPro"/>
</dbReference>
<evidence type="ECO:0000313" key="7">
    <source>
        <dbReference type="Proteomes" id="UP000181884"/>
    </source>
</evidence>
<dbReference type="GO" id="GO:0098796">
    <property type="term" value="C:membrane protein complex"/>
    <property type="evidence" value="ECO:0007669"/>
    <property type="project" value="UniProtKB-ARBA"/>
</dbReference>
<sequence length="259" mass="28683">MTMSFLQLENISKTYPGTVPVAVLKKLHLQVEEGEFVSIMGPSGSGKTTLLNLIATLDTPTEGTISLAGQELRQFSPQELALFRRRALGFVFQHYNLLAPLTVAENIMLPLTLDKVPVAEMKAKTAALLTELGITEKSSKRIYELSGGEAQRVAIARALIHEPQLLLADEPTGNLDSKAATDVMRLLSEMNRTHQVTTMMVTHDPYSASYSNRVVFIKDGQFYNELYCGEDRQVFYQQILDVLAHLGGRSDDLQSIDLP</sequence>
<dbReference type="FunFam" id="3.40.50.300:FF:000032">
    <property type="entry name" value="Export ABC transporter ATP-binding protein"/>
    <property type="match status" value="1"/>
</dbReference>
<keyword evidence="1" id="KW-0813">Transport</keyword>
<organism evidence="6 7">
    <name type="scientific">Enterococcus canis</name>
    <dbReference type="NCBI Taxonomy" id="214095"/>
    <lineage>
        <taxon>Bacteria</taxon>
        <taxon>Bacillati</taxon>
        <taxon>Bacillota</taxon>
        <taxon>Bacilli</taxon>
        <taxon>Lactobacillales</taxon>
        <taxon>Enterococcaceae</taxon>
        <taxon>Enterococcus</taxon>
    </lineage>
</organism>
<keyword evidence="3 6" id="KW-0067">ATP-binding</keyword>
<protein>
    <submittedName>
        <fullName evidence="6">Bacitracin ABC transporter ATP-binding protein</fullName>
    </submittedName>
</protein>
<evidence type="ECO:0000256" key="3">
    <source>
        <dbReference type="ARBA" id="ARBA00022840"/>
    </source>
</evidence>
<dbReference type="InterPro" id="IPR003593">
    <property type="entry name" value="AAA+_ATPase"/>
</dbReference>
<keyword evidence="4" id="KW-0029">Amino-acid transport</keyword>
<dbReference type="PANTHER" id="PTHR24220">
    <property type="entry name" value="IMPORT ATP-BINDING PROTEIN"/>
    <property type="match status" value="1"/>
</dbReference>
<reference evidence="6 7" key="1">
    <citation type="submission" date="2014-12" db="EMBL/GenBank/DDBJ databases">
        <title>Draft genome sequences of 29 type strains of Enterococci.</title>
        <authorList>
            <person name="Zhong Z."/>
            <person name="Sun Z."/>
            <person name="Liu W."/>
            <person name="Zhang W."/>
            <person name="Zhang H."/>
        </authorList>
    </citation>
    <scope>NUCLEOTIDE SEQUENCE [LARGE SCALE GENOMIC DNA]</scope>
    <source>
        <strain evidence="6 7">DSM 17029</strain>
    </source>
</reference>
<keyword evidence="7" id="KW-1185">Reference proteome</keyword>
<dbReference type="InterPro" id="IPR003439">
    <property type="entry name" value="ABC_transporter-like_ATP-bd"/>
</dbReference>
<dbReference type="InterPro" id="IPR027417">
    <property type="entry name" value="P-loop_NTPase"/>
</dbReference>
<dbReference type="PANTHER" id="PTHR24220:SF494">
    <property type="entry name" value="ABC TRANSPORTER ATP-BINDING PROTEIN YXDL"/>
    <property type="match status" value="1"/>
</dbReference>
<dbReference type="PROSITE" id="PS00211">
    <property type="entry name" value="ABC_TRANSPORTER_1"/>
    <property type="match status" value="1"/>
</dbReference>
<dbReference type="GO" id="GO:0006865">
    <property type="term" value="P:amino acid transport"/>
    <property type="evidence" value="ECO:0007669"/>
    <property type="project" value="UniProtKB-KW"/>
</dbReference>